<protein>
    <recommendedName>
        <fullName evidence="3">histidine kinase</fullName>
        <ecNumber evidence="3">2.7.13.3</ecNumber>
    </recommendedName>
</protein>
<dbReference type="PANTHER" id="PTHR43065:SF42">
    <property type="entry name" value="TWO-COMPONENT SENSOR PPRA"/>
    <property type="match status" value="1"/>
</dbReference>
<dbReference type="RefSeq" id="WP_206712798.1">
    <property type="nucleotide sequence ID" value="NZ_CP071091.1"/>
</dbReference>
<dbReference type="PROSITE" id="PS50885">
    <property type="entry name" value="HAMP"/>
    <property type="match status" value="1"/>
</dbReference>
<dbReference type="Gene3D" id="6.10.340.10">
    <property type="match status" value="1"/>
</dbReference>
<dbReference type="Pfam" id="PF00512">
    <property type="entry name" value="HisKA"/>
    <property type="match status" value="1"/>
</dbReference>
<accession>A0ABX7MXV3</accession>
<keyword evidence="7" id="KW-1133">Transmembrane helix</keyword>
<dbReference type="GO" id="GO:0016301">
    <property type="term" value="F:kinase activity"/>
    <property type="evidence" value="ECO:0007669"/>
    <property type="project" value="UniProtKB-KW"/>
</dbReference>
<name>A0ABX7MXV3_9BACT</name>
<keyword evidence="4" id="KW-0597">Phosphoprotein</keyword>
<dbReference type="InterPro" id="IPR005467">
    <property type="entry name" value="His_kinase_dom"/>
</dbReference>
<evidence type="ECO:0000259" key="9">
    <source>
        <dbReference type="PROSITE" id="PS50885"/>
    </source>
</evidence>
<evidence type="ECO:0000256" key="6">
    <source>
        <dbReference type="ARBA" id="ARBA00022777"/>
    </source>
</evidence>
<gene>
    <name evidence="10" type="ORF">JY572_21690</name>
</gene>
<reference evidence="10 11" key="1">
    <citation type="submission" date="2021-02" db="EMBL/GenBank/DDBJ databases">
        <title>De Novo genome assembly of isolated myxobacteria.</title>
        <authorList>
            <person name="Stevens D.C."/>
        </authorList>
    </citation>
    <scope>NUCLEOTIDE SEQUENCE [LARGE SCALE GENOMIC DNA]</scope>
    <source>
        <strain evidence="10 11">SCHIC003</strain>
    </source>
</reference>
<dbReference type="SUPFAM" id="SSF47384">
    <property type="entry name" value="Homodimeric domain of signal transducing histidine kinase"/>
    <property type="match status" value="1"/>
</dbReference>
<dbReference type="InterPro" id="IPR036097">
    <property type="entry name" value="HisK_dim/P_sf"/>
</dbReference>
<keyword evidence="5" id="KW-0808">Transferase</keyword>
<evidence type="ECO:0000256" key="3">
    <source>
        <dbReference type="ARBA" id="ARBA00012438"/>
    </source>
</evidence>
<evidence type="ECO:0000313" key="10">
    <source>
        <dbReference type="EMBL" id="QSQ11038.1"/>
    </source>
</evidence>
<sequence length="497" mass="53773">MRLARKFTLALVLLAVAVIAGLQVIQVRRELERSALDMQHDHRLLGHALAGTISKAWELAGEREALNLLHQSNNFQEQVHLRWVWLDGGPGTPSLVGFPPRLLATLRQGKDGSMVDPEPAPGLLHSYTPVFIGLGLGRRFGAIEITESLGEERQHVFVTVVGTIVATGTITFAFFIVAMAMGRRLVGEPVDQLVQLAHRFGQGDLTARVRLPPKRRGDELTTLANALNRMGEQLEETHSRLSAETTARLAAVEHLRHADRLTTVGKLASGVAHELGTPLNVVLGRSKMISSGEAEGEEVAECARIITQQTQHMTGIIRQLLDFARRRAPHRAPEEVRDLVARSLSLLKPMASKKSIALVEDVPPDVMLEADGGQVQQVLTNLVMNALQAMNKPGTVSVRATLIRATPPQDVGGPEDSYVRVDVEDEGPGIAPDILGHVFEPFFTTKDVGEGTGLGLSVSYGLVRDHGGWIAVRSELGRGSCFSIYLPSGGDTCQAAS</sequence>
<dbReference type="InterPro" id="IPR036890">
    <property type="entry name" value="HATPase_C_sf"/>
</dbReference>
<feature type="domain" description="Histidine kinase" evidence="8">
    <location>
        <begin position="270"/>
        <end position="490"/>
    </location>
</feature>
<dbReference type="Pfam" id="PF02518">
    <property type="entry name" value="HATPase_c"/>
    <property type="match status" value="1"/>
</dbReference>
<dbReference type="Proteomes" id="UP000663090">
    <property type="component" value="Chromosome"/>
</dbReference>
<dbReference type="InterPro" id="IPR003594">
    <property type="entry name" value="HATPase_dom"/>
</dbReference>
<evidence type="ECO:0000256" key="4">
    <source>
        <dbReference type="ARBA" id="ARBA00022553"/>
    </source>
</evidence>
<evidence type="ECO:0000313" key="11">
    <source>
        <dbReference type="Proteomes" id="UP000663090"/>
    </source>
</evidence>
<dbReference type="PRINTS" id="PR00344">
    <property type="entry name" value="BCTRLSENSOR"/>
</dbReference>
<evidence type="ECO:0000256" key="5">
    <source>
        <dbReference type="ARBA" id="ARBA00022679"/>
    </source>
</evidence>
<dbReference type="PANTHER" id="PTHR43065">
    <property type="entry name" value="SENSOR HISTIDINE KINASE"/>
    <property type="match status" value="1"/>
</dbReference>
<dbReference type="SMART" id="SM00388">
    <property type="entry name" value="HisKA"/>
    <property type="match status" value="1"/>
</dbReference>
<evidence type="ECO:0000256" key="2">
    <source>
        <dbReference type="ARBA" id="ARBA00004370"/>
    </source>
</evidence>
<evidence type="ECO:0000259" key="8">
    <source>
        <dbReference type="PROSITE" id="PS50109"/>
    </source>
</evidence>
<evidence type="ECO:0000256" key="7">
    <source>
        <dbReference type="SAM" id="Phobius"/>
    </source>
</evidence>
<dbReference type="SMART" id="SM00387">
    <property type="entry name" value="HATPase_c"/>
    <property type="match status" value="1"/>
</dbReference>
<dbReference type="SUPFAM" id="SSF55874">
    <property type="entry name" value="ATPase domain of HSP90 chaperone/DNA topoisomerase II/histidine kinase"/>
    <property type="match status" value="1"/>
</dbReference>
<dbReference type="CDD" id="cd00082">
    <property type="entry name" value="HisKA"/>
    <property type="match status" value="1"/>
</dbReference>
<dbReference type="EC" id="2.7.13.3" evidence="3"/>
<dbReference type="Gene3D" id="1.10.287.130">
    <property type="match status" value="1"/>
</dbReference>
<dbReference type="InterPro" id="IPR004358">
    <property type="entry name" value="Sig_transdc_His_kin-like_C"/>
</dbReference>
<dbReference type="InterPro" id="IPR003661">
    <property type="entry name" value="HisK_dim/P_dom"/>
</dbReference>
<dbReference type="SUPFAM" id="SSF158472">
    <property type="entry name" value="HAMP domain-like"/>
    <property type="match status" value="1"/>
</dbReference>
<organism evidence="10 11">
    <name type="scientific">Myxococcus landrumensis</name>
    <dbReference type="NCBI Taxonomy" id="2813577"/>
    <lineage>
        <taxon>Bacteria</taxon>
        <taxon>Pseudomonadati</taxon>
        <taxon>Myxococcota</taxon>
        <taxon>Myxococcia</taxon>
        <taxon>Myxococcales</taxon>
        <taxon>Cystobacterineae</taxon>
        <taxon>Myxococcaceae</taxon>
        <taxon>Myxococcus</taxon>
    </lineage>
</organism>
<dbReference type="Gene3D" id="3.30.565.10">
    <property type="entry name" value="Histidine kinase-like ATPase, C-terminal domain"/>
    <property type="match status" value="1"/>
</dbReference>
<proteinExistence type="predicted"/>
<feature type="transmembrane region" description="Helical" evidence="7">
    <location>
        <begin position="156"/>
        <end position="178"/>
    </location>
</feature>
<keyword evidence="6 10" id="KW-0418">Kinase</keyword>
<feature type="domain" description="HAMP" evidence="9">
    <location>
        <begin position="184"/>
        <end position="239"/>
    </location>
</feature>
<keyword evidence="7" id="KW-0472">Membrane</keyword>
<dbReference type="EMBL" id="CP071091">
    <property type="protein sequence ID" value="QSQ11038.1"/>
    <property type="molecule type" value="Genomic_DNA"/>
</dbReference>
<dbReference type="PROSITE" id="PS50109">
    <property type="entry name" value="HIS_KIN"/>
    <property type="match status" value="1"/>
</dbReference>
<comment type="catalytic activity">
    <reaction evidence="1">
        <text>ATP + protein L-histidine = ADP + protein N-phospho-L-histidine.</text>
        <dbReference type="EC" id="2.7.13.3"/>
    </reaction>
</comment>
<keyword evidence="11" id="KW-1185">Reference proteome</keyword>
<evidence type="ECO:0000256" key="1">
    <source>
        <dbReference type="ARBA" id="ARBA00000085"/>
    </source>
</evidence>
<dbReference type="CDD" id="cd06225">
    <property type="entry name" value="HAMP"/>
    <property type="match status" value="1"/>
</dbReference>
<keyword evidence="7" id="KW-0812">Transmembrane</keyword>
<dbReference type="Pfam" id="PF00672">
    <property type="entry name" value="HAMP"/>
    <property type="match status" value="1"/>
</dbReference>
<dbReference type="SMART" id="SM00304">
    <property type="entry name" value="HAMP"/>
    <property type="match status" value="1"/>
</dbReference>
<comment type="subcellular location">
    <subcellularLocation>
        <location evidence="2">Membrane</location>
    </subcellularLocation>
</comment>
<dbReference type="InterPro" id="IPR003660">
    <property type="entry name" value="HAMP_dom"/>
</dbReference>